<evidence type="ECO:0000256" key="1">
    <source>
        <dbReference type="ARBA" id="ARBA00006336"/>
    </source>
</evidence>
<reference evidence="3" key="2">
    <citation type="journal article" date="2019" name="IMA Fungus">
        <title>Genome sequencing and comparison of five Tilletia species to identify candidate genes for the detection of regulated species infecting wheat.</title>
        <authorList>
            <person name="Nguyen H.D.T."/>
            <person name="Sultana T."/>
            <person name="Kesanakurti P."/>
            <person name="Hambleton S."/>
        </authorList>
    </citation>
    <scope>NUCLEOTIDE SEQUENCE</scope>
    <source>
        <strain evidence="3">DAOMC 236416</strain>
    </source>
</reference>
<reference evidence="3" key="1">
    <citation type="submission" date="2016-04" db="EMBL/GenBank/DDBJ databases">
        <authorList>
            <person name="Nguyen H.D."/>
            <person name="Samba Siva P."/>
            <person name="Cullis J."/>
            <person name="Levesque C.A."/>
            <person name="Hambleton S."/>
        </authorList>
    </citation>
    <scope>NUCLEOTIDE SEQUENCE</scope>
    <source>
        <strain evidence="3">DAOMC 236416</strain>
    </source>
</reference>
<evidence type="ECO:0000313" key="4">
    <source>
        <dbReference type="Proteomes" id="UP000077521"/>
    </source>
</evidence>
<evidence type="ECO:0000259" key="2">
    <source>
        <dbReference type="Pfam" id="PF00857"/>
    </source>
</evidence>
<feature type="domain" description="Isochorismatase-like" evidence="2">
    <location>
        <begin position="12"/>
        <end position="172"/>
    </location>
</feature>
<sequence>MTSLVRINARSTAVFVCDMQERFKTAIHGFDHVANATSKVLRAAQILDLPVFTTEQNPRALGATVAPLMDIIKALPPISSEAVHPKTRFSMVLPEVTEQWLASASGVEGGIKSVIMTGIESHVCVLQTSLDLLERGYQVHVLADAVSSCNAEEVPLALARLRQAGAQITTSESMLFQLLEDAAHPKFKAISSLIKEEKSTTAEALKFLLPRAA</sequence>
<dbReference type="SUPFAM" id="SSF52499">
    <property type="entry name" value="Isochorismatase-like hydrolases"/>
    <property type="match status" value="1"/>
</dbReference>
<dbReference type="PANTHER" id="PTHR14119">
    <property type="entry name" value="HYDROLASE"/>
    <property type="match status" value="1"/>
</dbReference>
<dbReference type="AlphaFoldDB" id="A0A177TA20"/>
<dbReference type="PANTHER" id="PTHR14119:SF3">
    <property type="entry name" value="ISOCHORISMATASE DOMAIN-CONTAINING PROTEIN 2"/>
    <property type="match status" value="1"/>
</dbReference>
<dbReference type="Proteomes" id="UP000077521">
    <property type="component" value="Unassembled WGS sequence"/>
</dbReference>
<protein>
    <recommendedName>
        <fullName evidence="2">Isochorismatase-like domain-containing protein</fullName>
    </recommendedName>
</protein>
<organism evidence="3 4">
    <name type="scientific">Tilletia indica</name>
    <dbReference type="NCBI Taxonomy" id="43049"/>
    <lineage>
        <taxon>Eukaryota</taxon>
        <taxon>Fungi</taxon>
        <taxon>Dikarya</taxon>
        <taxon>Basidiomycota</taxon>
        <taxon>Ustilaginomycotina</taxon>
        <taxon>Exobasidiomycetes</taxon>
        <taxon>Tilletiales</taxon>
        <taxon>Tilletiaceae</taxon>
        <taxon>Tilletia</taxon>
    </lineage>
</organism>
<accession>A0A177TA20</accession>
<evidence type="ECO:0000313" key="3">
    <source>
        <dbReference type="EMBL" id="KAE8251583.1"/>
    </source>
</evidence>
<dbReference type="EMBL" id="LWDF02000240">
    <property type="protein sequence ID" value="KAE8251583.1"/>
    <property type="molecule type" value="Genomic_DNA"/>
</dbReference>
<gene>
    <name evidence="3" type="ORF">A4X13_0g3933</name>
</gene>
<dbReference type="InterPro" id="IPR050993">
    <property type="entry name" value="Isochorismatase_domain"/>
</dbReference>
<proteinExistence type="inferred from homology"/>
<dbReference type="Pfam" id="PF00857">
    <property type="entry name" value="Isochorismatase"/>
    <property type="match status" value="1"/>
</dbReference>
<name>A0A177TA20_9BASI</name>
<comment type="similarity">
    <text evidence="1">Belongs to the isochorismatase family.</text>
</comment>
<comment type="caution">
    <text evidence="3">The sequence shown here is derived from an EMBL/GenBank/DDBJ whole genome shotgun (WGS) entry which is preliminary data.</text>
</comment>
<keyword evidence="4" id="KW-1185">Reference proteome</keyword>
<dbReference type="Gene3D" id="3.40.50.850">
    <property type="entry name" value="Isochorismatase-like"/>
    <property type="match status" value="1"/>
</dbReference>
<dbReference type="InterPro" id="IPR036380">
    <property type="entry name" value="Isochorismatase-like_sf"/>
</dbReference>
<dbReference type="InterPro" id="IPR000868">
    <property type="entry name" value="Isochorismatase-like_dom"/>
</dbReference>